<gene>
    <name evidence="2" type="ORF">SAMN02745131_02041</name>
</gene>
<accession>A0A1M4ZRP4</accession>
<dbReference type="Proteomes" id="UP000184048">
    <property type="component" value="Unassembled WGS sequence"/>
</dbReference>
<dbReference type="InterPro" id="IPR037523">
    <property type="entry name" value="VOC_core"/>
</dbReference>
<dbReference type="PROSITE" id="PS51819">
    <property type="entry name" value="VOC"/>
    <property type="match status" value="1"/>
</dbReference>
<sequence length="144" mass="16013">MLSQSTGNIVVSAIRFSLNAQVALHGKHHSNSKNKKMKSVEIIMLPVKDRQKAKEFYLRLGFQIVIEAPDPHGETWIQMRLPGSETSISLAGFQAIICETDNIEEELKDLAAKGIVGGKIDDTPWGKFAWLKDLDGNSLCLHQK</sequence>
<dbReference type="AlphaFoldDB" id="A0A1M4ZRP4"/>
<dbReference type="Pfam" id="PF00903">
    <property type="entry name" value="Glyoxalase"/>
    <property type="match status" value="1"/>
</dbReference>
<evidence type="ECO:0000259" key="1">
    <source>
        <dbReference type="PROSITE" id="PS51819"/>
    </source>
</evidence>
<dbReference type="STRING" id="1121884.SAMN02745131_02041"/>
<reference evidence="2 3" key="1">
    <citation type="submission" date="2016-11" db="EMBL/GenBank/DDBJ databases">
        <authorList>
            <person name="Jaros S."/>
            <person name="Januszkiewicz K."/>
            <person name="Wedrychowicz H."/>
        </authorList>
    </citation>
    <scope>NUCLEOTIDE SEQUENCE [LARGE SCALE GENOMIC DNA]</scope>
    <source>
        <strain evidence="2 3">DSM 18119</strain>
    </source>
</reference>
<name>A0A1M4ZRP4_9BACT</name>
<keyword evidence="3" id="KW-1185">Reference proteome</keyword>
<feature type="domain" description="VOC" evidence="1">
    <location>
        <begin position="39"/>
        <end position="144"/>
    </location>
</feature>
<dbReference type="InterPro" id="IPR029068">
    <property type="entry name" value="Glyas_Bleomycin-R_OHBP_Dase"/>
</dbReference>
<dbReference type="EMBL" id="FQUU01000007">
    <property type="protein sequence ID" value="SHF20477.1"/>
    <property type="molecule type" value="Genomic_DNA"/>
</dbReference>
<dbReference type="PANTHER" id="PTHR36437">
    <property type="entry name" value="GLYOXALASE/BLEOMYCIN RESISTANCE PROTEIN/DIOXYGENASE"/>
    <property type="match status" value="1"/>
</dbReference>
<keyword evidence="2" id="KW-0456">Lyase</keyword>
<proteinExistence type="predicted"/>
<dbReference type="SUPFAM" id="SSF54593">
    <property type="entry name" value="Glyoxalase/Bleomycin resistance protein/Dihydroxybiphenyl dioxygenase"/>
    <property type="match status" value="1"/>
</dbReference>
<protein>
    <submittedName>
        <fullName evidence="2">Predicted lactoylglutathione lyase</fullName>
    </submittedName>
</protein>
<evidence type="ECO:0000313" key="3">
    <source>
        <dbReference type="Proteomes" id="UP000184048"/>
    </source>
</evidence>
<evidence type="ECO:0000313" key="2">
    <source>
        <dbReference type="EMBL" id="SHF20477.1"/>
    </source>
</evidence>
<dbReference type="PANTHER" id="PTHR36437:SF2">
    <property type="entry name" value="GLYOXALASE_BLEOMYCIN RESISTANCE PROTEIN_DIOXYGENASE"/>
    <property type="match status" value="1"/>
</dbReference>
<organism evidence="2 3">
    <name type="scientific">Flavisolibacter ginsengisoli DSM 18119</name>
    <dbReference type="NCBI Taxonomy" id="1121884"/>
    <lineage>
        <taxon>Bacteria</taxon>
        <taxon>Pseudomonadati</taxon>
        <taxon>Bacteroidota</taxon>
        <taxon>Chitinophagia</taxon>
        <taxon>Chitinophagales</taxon>
        <taxon>Chitinophagaceae</taxon>
        <taxon>Flavisolibacter</taxon>
    </lineage>
</organism>
<dbReference type="InterPro" id="IPR004360">
    <property type="entry name" value="Glyas_Fos-R_dOase_dom"/>
</dbReference>
<dbReference type="GO" id="GO:0016829">
    <property type="term" value="F:lyase activity"/>
    <property type="evidence" value="ECO:0007669"/>
    <property type="project" value="UniProtKB-KW"/>
</dbReference>
<dbReference type="Gene3D" id="3.10.180.10">
    <property type="entry name" value="2,3-Dihydroxybiphenyl 1,2-Dioxygenase, domain 1"/>
    <property type="match status" value="1"/>
</dbReference>